<dbReference type="AlphaFoldDB" id="G2XU18"/>
<evidence type="ECO:0000313" key="2">
    <source>
        <dbReference type="Proteomes" id="UP000008177"/>
    </source>
</evidence>
<gene>
    <name evidence="1" type="ORF">BofuT4_uP061980.1</name>
</gene>
<dbReference type="InParanoid" id="G2XU18"/>
<proteinExistence type="predicted"/>
<organism evidence="1 2">
    <name type="scientific">Botryotinia fuckeliana (strain T4)</name>
    <name type="common">Noble rot fungus</name>
    <name type="synonym">Botrytis cinerea</name>
    <dbReference type="NCBI Taxonomy" id="999810"/>
    <lineage>
        <taxon>Eukaryota</taxon>
        <taxon>Fungi</taxon>
        <taxon>Dikarya</taxon>
        <taxon>Ascomycota</taxon>
        <taxon>Pezizomycotina</taxon>
        <taxon>Leotiomycetes</taxon>
        <taxon>Helotiales</taxon>
        <taxon>Sclerotiniaceae</taxon>
        <taxon>Botrytis</taxon>
    </lineage>
</organism>
<sequence>MSDDMLFPKKISAPWPHRYSNAIQEFKHEACESGYMGSR</sequence>
<evidence type="ECO:0000313" key="1">
    <source>
        <dbReference type="EMBL" id="CCD43988.1"/>
    </source>
</evidence>
<name>G2XU18_BOTF4</name>
<dbReference type="Proteomes" id="UP000008177">
    <property type="component" value="Unplaced contigs"/>
</dbReference>
<dbReference type="EMBL" id="FQ790267">
    <property type="protein sequence ID" value="CCD43988.1"/>
    <property type="molecule type" value="Genomic_DNA"/>
</dbReference>
<protein>
    <submittedName>
        <fullName evidence="1">Uncharacterized protein</fullName>
    </submittedName>
</protein>
<accession>G2XU18</accession>
<dbReference type="HOGENOM" id="CLU_3319941_0_0_1"/>
<reference evidence="2" key="1">
    <citation type="journal article" date="2011" name="PLoS Genet.">
        <title>Genomic analysis of the necrotrophic fungal pathogens Sclerotinia sclerotiorum and Botrytis cinerea.</title>
        <authorList>
            <person name="Amselem J."/>
            <person name="Cuomo C.A."/>
            <person name="van Kan J.A."/>
            <person name="Viaud M."/>
            <person name="Benito E.P."/>
            <person name="Couloux A."/>
            <person name="Coutinho P.M."/>
            <person name="de Vries R.P."/>
            <person name="Dyer P.S."/>
            <person name="Fillinger S."/>
            <person name="Fournier E."/>
            <person name="Gout L."/>
            <person name="Hahn M."/>
            <person name="Kohn L."/>
            <person name="Lapalu N."/>
            <person name="Plummer K.M."/>
            <person name="Pradier J.M."/>
            <person name="Quevillon E."/>
            <person name="Sharon A."/>
            <person name="Simon A."/>
            <person name="ten Have A."/>
            <person name="Tudzynski B."/>
            <person name="Tudzynski P."/>
            <person name="Wincker P."/>
            <person name="Andrew M."/>
            <person name="Anthouard V."/>
            <person name="Beever R.E."/>
            <person name="Beffa R."/>
            <person name="Benoit I."/>
            <person name="Bouzid O."/>
            <person name="Brault B."/>
            <person name="Chen Z."/>
            <person name="Choquer M."/>
            <person name="Collemare J."/>
            <person name="Cotton P."/>
            <person name="Danchin E.G."/>
            <person name="Da Silva C."/>
            <person name="Gautier A."/>
            <person name="Giraud C."/>
            <person name="Giraud T."/>
            <person name="Gonzalez C."/>
            <person name="Grossetete S."/>
            <person name="Guldener U."/>
            <person name="Henrissat B."/>
            <person name="Howlett B.J."/>
            <person name="Kodira C."/>
            <person name="Kretschmer M."/>
            <person name="Lappartient A."/>
            <person name="Leroch M."/>
            <person name="Levis C."/>
            <person name="Mauceli E."/>
            <person name="Neuveglise C."/>
            <person name="Oeser B."/>
            <person name="Pearson M."/>
            <person name="Poulain J."/>
            <person name="Poussereau N."/>
            <person name="Quesneville H."/>
            <person name="Rascle C."/>
            <person name="Schumacher J."/>
            <person name="Segurens B."/>
            <person name="Sexton A."/>
            <person name="Silva E."/>
            <person name="Sirven C."/>
            <person name="Soanes D.M."/>
            <person name="Talbot N.J."/>
            <person name="Templeton M."/>
            <person name="Yandava C."/>
            <person name="Yarden O."/>
            <person name="Zeng Q."/>
            <person name="Rollins J.A."/>
            <person name="Lebrun M.H."/>
            <person name="Dickman M."/>
        </authorList>
    </citation>
    <scope>NUCLEOTIDE SEQUENCE [LARGE SCALE GENOMIC DNA]</scope>
    <source>
        <strain evidence="2">T4</strain>
    </source>
</reference>